<comment type="cofactor">
    <cofactor evidence="1">
        <name>Zn(2+)</name>
        <dbReference type="ChEBI" id="CHEBI:29105"/>
    </cofactor>
</comment>
<dbReference type="Pfam" id="PF00753">
    <property type="entry name" value="Lactamase_B"/>
    <property type="match status" value="1"/>
</dbReference>
<reference evidence="7 8" key="1">
    <citation type="submission" date="2019-02" db="EMBL/GenBank/DDBJ databases">
        <title>Polymorphobacter sp. isolated from the lake at the Tibet of China.</title>
        <authorList>
            <person name="Li A."/>
        </authorList>
    </citation>
    <scope>NUCLEOTIDE SEQUENCE [LARGE SCALE GENOMIC DNA]</scope>
    <source>
        <strain evidence="7 8">DJ1R-1</strain>
    </source>
</reference>
<accession>A0A4Y9EQL6</accession>
<proteinExistence type="inferred from homology"/>
<evidence type="ECO:0000256" key="4">
    <source>
        <dbReference type="ARBA" id="ARBA00022801"/>
    </source>
</evidence>
<organism evidence="7 8">
    <name type="scientific">Glacieibacterium arshaanense</name>
    <dbReference type="NCBI Taxonomy" id="2511025"/>
    <lineage>
        <taxon>Bacteria</taxon>
        <taxon>Pseudomonadati</taxon>
        <taxon>Pseudomonadota</taxon>
        <taxon>Alphaproteobacteria</taxon>
        <taxon>Sphingomonadales</taxon>
        <taxon>Sphingosinicellaceae</taxon>
        <taxon>Glacieibacterium</taxon>
    </lineage>
</organism>
<dbReference type="RefSeq" id="WP_135244608.1">
    <property type="nucleotide sequence ID" value="NZ_SIHO01000001.1"/>
</dbReference>
<dbReference type="Gene3D" id="3.60.15.10">
    <property type="entry name" value="Ribonuclease Z/Hydroxyacylglutathione hydrolase-like"/>
    <property type="match status" value="1"/>
</dbReference>
<feature type="domain" description="Metallo-beta-lactamase" evidence="6">
    <location>
        <begin position="31"/>
        <end position="237"/>
    </location>
</feature>
<keyword evidence="3" id="KW-0479">Metal-binding</keyword>
<evidence type="ECO:0000259" key="6">
    <source>
        <dbReference type="SMART" id="SM00849"/>
    </source>
</evidence>
<protein>
    <submittedName>
        <fullName evidence="7">N-acyl homoserine lactonase family protein</fullName>
    </submittedName>
</protein>
<evidence type="ECO:0000256" key="5">
    <source>
        <dbReference type="ARBA" id="ARBA00022833"/>
    </source>
</evidence>
<keyword evidence="5" id="KW-0862">Zinc</keyword>
<dbReference type="GO" id="GO:0016787">
    <property type="term" value="F:hydrolase activity"/>
    <property type="evidence" value="ECO:0007669"/>
    <property type="project" value="UniProtKB-KW"/>
</dbReference>
<evidence type="ECO:0000313" key="7">
    <source>
        <dbReference type="EMBL" id="TFU05884.1"/>
    </source>
</evidence>
<comment type="similarity">
    <text evidence="2">Belongs to the metallo-beta-lactamase superfamily.</text>
</comment>
<dbReference type="OrthoDB" id="9773738at2"/>
<sequence>MKMHFLSGGRLRMRQRTYYPGADRDALFELPVSCTLLRHAQGNVLFDSGCHPGVVDDAMGHWGALAARMEPLHAATDNVVAQLALAGVAADDIDAVICSHLHTDHCGCNRFFPRASVIVHAAELAAARADADAANGYYAADWDTGQSFDELTGARDVFGDGALTLLPLPGHSPGMTVAHVVLPRDGAFVLASDAVPVAVNLDQRFAPRNSWDMELTMAGFDEIARLQADGAQVIYGHDDAQWQALRKGAEWYE</sequence>
<comment type="caution">
    <text evidence="7">The sequence shown here is derived from an EMBL/GenBank/DDBJ whole genome shotgun (WGS) entry which is preliminary data.</text>
</comment>
<gene>
    <name evidence="7" type="ORF">EUV02_02335</name>
</gene>
<evidence type="ECO:0000256" key="1">
    <source>
        <dbReference type="ARBA" id="ARBA00001947"/>
    </source>
</evidence>
<dbReference type="InterPro" id="IPR001279">
    <property type="entry name" value="Metallo-B-lactamas"/>
</dbReference>
<dbReference type="CDD" id="cd07729">
    <property type="entry name" value="AHL_lactonase_MBL-fold"/>
    <property type="match status" value="1"/>
</dbReference>
<dbReference type="PANTHER" id="PTHR42978">
    <property type="entry name" value="QUORUM-QUENCHING LACTONASE YTNP-RELATED-RELATED"/>
    <property type="match status" value="1"/>
</dbReference>
<name>A0A4Y9EQL6_9SPHN</name>
<evidence type="ECO:0000256" key="3">
    <source>
        <dbReference type="ARBA" id="ARBA00022723"/>
    </source>
</evidence>
<dbReference type="GO" id="GO:0046872">
    <property type="term" value="F:metal ion binding"/>
    <property type="evidence" value="ECO:0007669"/>
    <property type="project" value="UniProtKB-KW"/>
</dbReference>
<dbReference type="PANTHER" id="PTHR42978:SF2">
    <property type="entry name" value="102 KBASES UNSTABLE REGION: FROM 1 TO 119443"/>
    <property type="match status" value="1"/>
</dbReference>
<evidence type="ECO:0000313" key="8">
    <source>
        <dbReference type="Proteomes" id="UP000297737"/>
    </source>
</evidence>
<dbReference type="InterPro" id="IPR036866">
    <property type="entry name" value="RibonucZ/Hydroxyglut_hydro"/>
</dbReference>
<keyword evidence="4" id="KW-0378">Hydrolase</keyword>
<dbReference type="SUPFAM" id="SSF56281">
    <property type="entry name" value="Metallo-hydrolase/oxidoreductase"/>
    <property type="match status" value="1"/>
</dbReference>
<dbReference type="SMART" id="SM00849">
    <property type="entry name" value="Lactamase_B"/>
    <property type="match status" value="1"/>
</dbReference>
<evidence type="ECO:0000256" key="2">
    <source>
        <dbReference type="ARBA" id="ARBA00007749"/>
    </source>
</evidence>
<dbReference type="Proteomes" id="UP000297737">
    <property type="component" value="Unassembled WGS sequence"/>
</dbReference>
<dbReference type="EMBL" id="SIHO01000001">
    <property type="protein sequence ID" value="TFU05884.1"/>
    <property type="molecule type" value="Genomic_DNA"/>
</dbReference>
<keyword evidence="8" id="KW-1185">Reference proteome</keyword>
<dbReference type="AlphaFoldDB" id="A0A4Y9EQL6"/>
<dbReference type="InterPro" id="IPR051013">
    <property type="entry name" value="MBL_superfamily_lactonases"/>
</dbReference>